<feature type="domain" description="Glycoside hydrolase family 5" evidence="5">
    <location>
        <begin position="35"/>
        <end position="277"/>
    </location>
</feature>
<gene>
    <name evidence="6" type="ORF">EZS27_019441</name>
</gene>
<name>A0A5J4RG82_9ZZZZ</name>
<dbReference type="PANTHER" id="PTHR31297">
    <property type="entry name" value="GLUCAN ENDO-1,6-BETA-GLUCOSIDASE B"/>
    <property type="match status" value="1"/>
</dbReference>
<proteinExistence type="predicted"/>
<dbReference type="InterPro" id="IPR050386">
    <property type="entry name" value="Glycosyl_hydrolase_5"/>
</dbReference>
<dbReference type="GO" id="GO:0009986">
    <property type="term" value="C:cell surface"/>
    <property type="evidence" value="ECO:0007669"/>
    <property type="project" value="TreeGrafter"/>
</dbReference>
<evidence type="ECO:0000313" key="6">
    <source>
        <dbReference type="EMBL" id="KAA6332003.1"/>
    </source>
</evidence>
<dbReference type="InterPro" id="IPR017853">
    <property type="entry name" value="GH"/>
</dbReference>
<dbReference type="InterPro" id="IPR001547">
    <property type="entry name" value="Glyco_hydro_5"/>
</dbReference>
<dbReference type="PANTHER" id="PTHR31297:SF41">
    <property type="entry name" value="ENDOGLUCANASE, PUTATIVE (AFU_ORTHOLOGUE AFUA_5G01830)-RELATED"/>
    <property type="match status" value="1"/>
</dbReference>
<dbReference type="GO" id="GO:0009251">
    <property type="term" value="P:glucan catabolic process"/>
    <property type="evidence" value="ECO:0007669"/>
    <property type="project" value="TreeGrafter"/>
</dbReference>
<comment type="caution">
    <text evidence="6">The sequence shown here is derived from an EMBL/GenBank/DDBJ whole genome shotgun (WGS) entry which is preliminary data.</text>
</comment>
<reference evidence="6" key="1">
    <citation type="submission" date="2019-03" db="EMBL/GenBank/DDBJ databases">
        <title>Single cell metagenomics reveals metabolic interactions within the superorganism composed of flagellate Streblomastix strix and complex community of Bacteroidetes bacteria on its surface.</title>
        <authorList>
            <person name="Treitli S.C."/>
            <person name="Kolisko M."/>
            <person name="Husnik F."/>
            <person name="Keeling P."/>
            <person name="Hampl V."/>
        </authorList>
    </citation>
    <scope>NUCLEOTIDE SEQUENCE</scope>
    <source>
        <strain evidence="6">STM</strain>
    </source>
</reference>
<evidence type="ECO:0000256" key="4">
    <source>
        <dbReference type="ARBA" id="ARBA00023326"/>
    </source>
</evidence>
<keyword evidence="3 6" id="KW-0326">Glycosidase</keyword>
<evidence type="ECO:0000256" key="1">
    <source>
        <dbReference type="ARBA" id="ARBA00022801"/>
    </source>
</evidence>
<accession>A0A5J4RG82</accession>
<dbReference type="Gene3D" id="3.20.20.80">
    <property type="entry name" value="Glycosidases"/>
    <property type="match status" value="1"/>
</dbReference>
<dbReference type="SUPFAM" id="SSF51445">
    <property type="entry name" value="(Trans)glycosidases"/>
    <property type="match status" value="1"/>
</dbReference>
<dbReference type="GO" id="GO:0008810">
    <property type="term" value="F:cellulase activity"/>
    <property type="evidence" value="ECO:0007669"/>
    <property type="project" value="UniProtKB-EC"/>
</dbReference>
<evidence type="ECO:0000256" key="3">
    <source>
        <dbReference type="ARBA" id="ARBA00023295"/>
    </source>
</evidence>
<dbReference type="GO" id="GO:0008422">
    <property type="term" value="F:beta-glucosidase activity"/>
    <property type="evidence" value="ECO:0007669"/>
    <property type="project" value="TreeGrafter"/>
</dbReference>
<dbReference type="AlphaFoldDB" id="A0A5J4RG82"/>
<evidence type="ECO:0000256" key="2">
    <source>
        <dbReference type="ARBA" id="ARBA00023277"/>
    </source>
</evidence>
<protein>
    <submittedName>
        <fullName evidence="6">Endoglucanase</fullName>
        <ecNumber evidence="6">3.2.1.4</ecNumber>
    </submittedName>
</protein>
<organism evidence="6">
    <name type="scientific">termite gut metagenome</name>
    <dbReference type="NCBI Taxonomy" id="433724"/>
    <lineage>
        <taxon>unclassified sequences</taxon>
        <taxon>metagenomes</taxon>
        <taxon>organismal metagenomes</taxon>
    </lineage>
</organism>
<dbReference type="Pfam" id="PF00150">
    <property type="entry name" value="Cellulase"/>
    <property type="match status" value="1"/>
</dbReference>
<dbReference type="EC" id="3.2.1.4" evidence="6"/>
<evidence type="ECO:0000259" key="5">
    <source>
        <dbReference type="Pfam" id="PF00150"/>
    </source>
</evidence>
<dbReference type="GO" id="GO:0005576">
    <property type="term" value="C:extracellular region"/>
    <property type="evidence" value="ECO:0007669"/>
    <property type="project" value="TreeGrafter"/>
</dbReference>
<keyword evidence="2" id="KW-0119">Carbohydrate metabolism</keyword>
<sequence>MFNFKKTNSGRFINEMFCQLVGPDFVAEFWKAFKDTYITRDDIQFIKQTGSNTIRLPFHYKLFTDEDYMGLTANQDGFARVDSVVKWCREEGLYLILDMHDAPGGQTGDNIDDSYGYPWLFESEASQQLYRSIWRKIADYYKDEPVILGYEFLNEPIAPYFENMGKLNGKLETLYKIGVSAIREVDNNHIVLLGGAQWNGNFKPFKDSKFDDKLMYTCHRYGGESTSEAIRNFISFRDSVNLPMYMGEIGHNTNEWMAAFCRTMEENNIGWTFWPYKKMDGSSFVGITPPENWDSIIAFSESPRTTYKEIRDARIDQTTARKAMTDFIEACKFGNCVIQDRYVKALGLKVN</sequence>
<dbReference type="EMBL" id="SNRY01001296">
    <property type="protein sequence ID" value="KAA6332003.1"/>
    <property type="molecule type" value="Genomic_DNA"/>
</dbReference>
<keyword evidence="1 6" id="KW-0378">Hydrolase</keyword>
<keyword evidence="4" id="KW-0624">Polysaccharide degradation</keyword>